<protein>
    <submittedName>
        <fullName evidence="1">Uncharacterized protein</fullName>
    </submittedName>
</protein>
<dbReference type="EMBL" id="MK500527">
    <property type="protein sequence ID" value="QBK91335.1"/>
    <property type="molecule type" value="Genomic_DNA"/>
</dbReference>
<organism evidence="1">
    <name type="scientific">Pithovirus LCPAC202</name>
    <dbReference type="NCBI Taxonomy" id="2506592"/>
    <lineage>
        <taxon>Viruses</taxon>
        <taxon>Pithoviruses</taxon>
    </lineage>
</organism>
<evidence type="ECO:0000313" key="1">
    <source>
        <dbReference type="EMBL" id="QBK91335.1"/>
    </source>
</evidence>
<name>A0A481Z731_9VIRU</name>
<proteinExistence type="predicted"/>
<accession>A0A481Z731</accession>
<reference evidence="1" key="1">
    <citation type="journal article" date="2019" name="MBio">
        <title>Virus Genomes from Deep Sea Sediments Expand the Ocean Megavirome and Support Independent Origins of Viral Gigantism.</title>
        <authorList>
            <person name="Backstrom D."/>
            <person name="Yutin N."/>
            <person name="Jorgensen S.L."/>
            <person name="Dharamshi J."/>
            <person name="Homa F."/>
            <person name="Zaremba-Niedwiedzka K."/>
            <person name="Spang A."/>
            <person name="Wolf Y.I."/>
            <person name="Koonin E.V."/>
            <person name="Ettema T.J."/>
        </authorList>
    </citation>
    <scope>NUCLEOTIDE SEQUENCE</scope>
</reference>
<sequence length="87" mass="10341">MNHTQIKNTNDLRKHLIYAIEEGNYTNLEVLFNAYDSHIGVFILLELILLRKLLRNRKIYHLVSYRALVEINDLIDDKMINQKLGFI</sequence>
<gene>
    <name evidence="1" type="ORF">LCPAC202_03090</name>
</gene>